<organism evidence="2 3">
    <name type="scientific">Massilimicrobiota timonensis</name>
    <dbReference type="NCBI Taxonomy" id="1776392"/>
    <lineage>
        <taxon>Bacteria</taxon>
        <taxon>Bacillati</taxon>
        <taxon>Bacillota</taxon>
        <taxon>Erysipelotrichia</taxon>
        <taxon>Erysipelotrichales</taxon>
        <taxon>Erysipelotrichaceae</taxon>
        <taxon>Massilimicrobiota</taxon>
    </lineage>
</organism>
<evidence type="ECO:0000313" key="3">
    <source>
        <dbReference type="Proteomes" id="UP001529275"/>
    </source>
</evidence>
<dbReference type="EMBL" id="JAUDCK010000040">
    <property type="protein sequence ID" value="MDM8196574.1"/>
    <property type="molecule type" value="Genomic_DNA"/>
</dbReference>
<evidence type="ECO:0000313" key="2">
    <source>
        <dbReference type="EMBL" id="MDM8196574.1"/>
    </source>
</evidence>
<name>A0ABT7UKA1_9FIRM</name>
<evidence type="ECO:0000256" key="1">
    <source>
        <dbReference type="SAM" id="Phobius"/>
    </source>
</evidence>
<feature type="transmembrane region" description="Helical" evidence="1">
    <location>
        <begin position="155"/>
        <end position="181"/>
    </location>
</feature>
<proteinExistence type="predicted"/>
<keyword evidence="1" id="KW-0812">Transmembrane</keyword>
<feature type="transmembrane region" description="Helical" evidence="1">
    <location>
        <begin position="230"/>
        <end position="249"/>
    </location>
</feature>
<comment type="caution">
    <text evidence="2">The sequence shown here is derived from an EMBL/GenBank/DDBJ whole genome shotgun (WGS) entry which is preliminary data.</text>
</comment>
<reference evidence="3" key="1">
    <citation type="submission" date="2023-06" db="EMBL/GenBank/DDBJ databases">
        <title>Identification and characterization of horizontal gene transfer across gut microbiota members of farm animals based on homology search.</title>
        <authorList>
            <person name="Zeman M."/>
            <person name="Kubasova T."/>
            <person name="Jahodarova E."/>
            <person name="Nykrynova M."/>
            <person name="Rychlik I."/>
        </authorList>
    </citation>
    <scope>NUCLEOTIDE SEQUENCE [LARGE SCALE GENOMIC DNA]</scope>
    <source>
        <strain evidence="3">ET341</strain>
    </source>
</reference>
<feature type="transmembrane region" description="Helical" evidence="1">
    <location>
        <begin position="12"/>
        <end position="29"/>
    </location>
</feature>
<feature type="transmembrane region" description="Helical" evidence="1">
    <location>
        <begin position="261"/>
        <end position="278"/>
    </location>
</feature>
<dbReference type="NCBIfam" id="NF037962">
    <property type="entry name" value="arsenic_eff"/>
    <property type="match status" value="1"/>
</dbReference>
<dbReference type="RefSeq" id="WP_191492184.1">
    <property type="nucleotide sequence ID" value="NZ_JAUDCK010000040.1"/>
</dbReference>
<dbReference type="Proteomes" id="UP001529275">
    <property type="component" value="Unassembled WGS sequence"/>
</dbReference>
<keyword evidence="1" id="KW-0472">Membrane</keyword>
<sequence>MLHILEHSLEDLIPMLPFLFLTYLLMEYIEHRNNQKFENLLARTQKLGPLIGSLLGIIPQCGFSVIASGLYMNQSISLGTLLAVFIATSDDAIPILIAQPKQAQTLFVIIGLKIIVAIVVGYLMDGLIQSHRLSNNHSLHDIHEHCKEEEHGHGIIYLALLHTFKIFVFVFIVNFALTWLIEEIGADTLNYILVHGSIFQPVIAALTGFIPNCAASVILSQLYLDQVLSFGSLFAGLMTSTGLGLLVLLRMYDNKKDILRIVLIMFVSATIIGIFLQLF</sequence>
<keyword evidence="1" id="KW-1133">Transmembrane helix</keyword>
<feature type="transmembrane region" description="Helical" evidence="1">
    <location>
        <begin position="78"/>
        <end position="98"/>
    </location>
</feature>
<dbReference type="InterPro" id="IPR021552">
    <property type="entry name" value="ArsP_2"/>
</dbReference>
<keyword evidence="3" id="KW-1185">Reference proteome</keyword>
<accession>A0ABT7UKA1</accession>
<feature type="transmembrane region" description="Helical" evidence="1">
    <location>
        <begin position="105"/>
        <end position="124"/>
    </location>
</feature>
<dbReference type="Pfam" id="PF11449">
    <property type="entry name" value="ArsP_2"/>
    <property type="match status" value="1"/>
</dbReference>
<protein>
    <submittedName>
        <fullName evidence="2">Manganese transporter</fullName>
    </submittedName>
</protein>
<gene>
    <name evidence="2" type="ORF">QUV98_09635</name>
</gene>
<feature type="transmembrane region" description="Helical" evidence="1">
    <location>
        <begin position="50"/>
        <end position="72"/>
    </location>
</feature>